<gene>
    <name evidence="3" type="ORF">OHT53_40540</name>
</gene>
<feature type="region of interest" description="Disordered" evidence="1">
    <location>
        <begin position="1031"/>
        <end position="1050"/>
    </location>
</feature>
<feature type="domain" description="CHAT" evidence="2">
    <location>
        <begin position="1165"/>
        <end position="1489"/>
    </location>
</feature>
<dbReference type="Gene3D" id="1.25.40.10">
    <property type="entry name" value="Tetratricopeptide repeat domain"/>
    <property type="match status" value="5"/>
</dbReference>
<dbReference type="RefSeq" id="WP_328737668.1">
    <property type="nucleotide sequence ID" value="NZ_CP108038.1"/>
</dbReference>
<dbReference type="SUPFAM" id="SSF48452">
    <property type="entry name" value="TPR-like"/>
    <property type="match status" value="3"/>
</dbReference>
<evidence type="ECO:0000256" key="1">
    <source>
        <dbReference type="SAM" id="MobiDB-lite"/>
    </source>
</evidence>
<dbReference type="PANTHER" id="PTHR19959:SF119">
    <property type="entry name" value="FUNGAL LIPASE-LIKE DOMAIN-CONTAINING PROTEIN"/>
    <property type="match status" value="1"/>
</dbReference>
<evidence type="ECO:0000313" key="3">
    <source>
        <dbReference type="EMBL" id="WUN91958.1"/>
    </source>
</evidence>
<proteinExistence type="predicted"/>
<name>A0ABZ1RAA8_9ACTN</name>
<protein>
    <submittedName>
        <fullName evidence="3">CHAT domain-containing protein</fullName>
    </submittedName>
</protein>
<organism evidence="3 4">
    <name type="scientific">Streptomyces bobili</name>
    <dbReference type="NCBI Taxonomy" id="67280"/>
    <lineage>
        <taxon>Bacteria</taxon>
        <taxon>Bacillati</taxon>
        <taxon>Actinomycetota</taxon>
        <taxon>Actinomycetes</taxon>
        <taxon>Kitasatosporales</taxon>
        <taxon>Streptomycetaceae</taxon>
        <taxon>Streptomyces</taxon>
    </lineage>
</organism>
<dbReference type="Pfam" id="PF13374">
    <property type="entry name" value="TPR_10"/>
    <property type="match status" value="2"/>
</dbReference>
<dbReference type="GeneID" id="93767412"/>
<keyword evidence="4" id="KW-1185">Reference proteome</keyword>
<sequence>MSENVMAAAQERVAWINITGDGSAALGDQALQELKGLAATLRADPENLRARYLFGCLLWFNAEARGDDAVRAQWGRVVDVLTPCFIAGLPDLPARIQPDLADAAVPTARRMLVRVFASTEAELLMNTVDLWRRIVVSLPEGWPGRARCLSDLGGALLASFDRLNDDRDLEEAVRVGRESVAATSAGDPDQADLLGNLSNSLTTRFERFGSAADLDEAITLNRAALRARTERDHGRVNSQCGLANALLRRHGLTAERGDLDEAISLLQDAVEDTAAEDPSWITIASNLGVALRGRYEITAALEDLNRAVDTAREAVRLTPPGHPMLLMTLAGLSAALQERFHRTGDMADLHSAISIGRVTAETVDRRHVQRATYLSDLAMALKERFRQAGSQQDLDESVTLLEEAVAVTPDGEFNWAGRRSNLAGSLRLRYETEGALADLDRAITLLDEAVQASPATSAYLSNLAAALTARARHTNALEDLDRAIQAAREALLSAPVEHADRAVLESALAAALIRRSQRTGSDADLDEALESARRSLHATPADHPGHAGRLADISTALGELFVTGGDPMVLAEAIRLGRKAVASTPAGHTDRAGRLSGLGVLLRWQSTASSSSALLDEAIGLGRQAVDSTPDHHPELALHLSNLAATLTERFARAGSSKDLNEAVDIVRTAIAATPVNHHERLPMQMNLSNALGERYLRAGAVEDLEEGLAAARQAAEATPADDGDLASRLSNLGVALTNRFKRMGRRADLDEAVSAFRGALRTTSRSGDHALGLANLGSVLLAGYKATGEEEYLTEALEVTRRAVEATAEGDPARPRRQSNLTAVLADLNDLENAAGHLDEAVEAGREAVRGAVAGQPEHALYLHNLAQALRTRGIRNADAADLDLAASTFVQAAQTLAAAPAVRIQAARNAARLLGTDRVEQAADLLAAAVDLLAETVPRQLRQGDQQHAIARFAGLAGEAAAFALADGRGSDEERTLRALQLLEQGRAVLMSQSLSTRDDLTALRRKRADLATRFVELRDLLDRSSDVSRFESPTTATSERLTDTERQRQGAVDRTLIAQELAEVVSEIREVKDFELFGLPPTVEMLRQEASYGPVIAFNVTPQRSDALLLTSRGARSCELPQLTMEALTEQVNSFYRALHDSRTSPDGLRRVQAQADLVGVLAWLWDTAVGPVFDALAAQGVPVGATSRTVFGAGTDDEPPRIWWMPGGLLGLLPLHAAGRHTESPGGPAPRSAMDLVVSSYTPTVRALRYSRQHVRQNDEEAVRKEADALIVAMPTTPGVPGGGRLPFVDAEVFAVRDSLPSAVLLRQPDPDGGSQDDTAAAVPTKDAVLSRLPSSFLVHFACHGSVHPTDPSQSRLLLHDHESSPLTVSSLSTLRLRKAQLAFLSACDTAGARTAELIDEAIHLASALQLCGFPRVIGTMWYVDDGMAVRIAEAFYSQLDKGGTDAGRRVDTSQSAYALHRVLRSIRDELPRTPSLWAGYLHAGV</sequence>
<reference evidence="3" key="1">
    <citation type="submission" date="2022-10" db="EMBL/GenBank/DDBJ databases">
        <title>The complete genomes of actinobacterial strains from the NBC collection.</title>
        <authorList>
            <person name="Joergensen T.S."/>
            <person name="Alvarez Arevalo M."/>
            <person name="Sterndorff E.B."/>
            <person name="Faurdal D."/>
            <person name="Vuksanovic O."/>
            <person name="Mourched A.-S."/>
            <person name="Charusanti P."/>
            <person name="Shaw S."/>
            <person name="Blin K."/>
            <person name="Weber T."/>
        </authorList>
    </citation>
    <scope>NUCLEOTIDE SEQUENCE</scope>
    <source>
        <strain evidence="3">NBC_00302</strain>
    </source>
</reference>
<dbReference type="InterPro" id="IPR011990">
    <property type="entry name" value="TPR-like_helical_dom_sf"/>
</dbReference>
<dbReference type="EMBL" id="CP108038">
    <property type="protein sequence ID" value="WUN91958.1"/>
    <property type="molecule type" value="Genomic_DNA"/>
</dbReference>
<dbReference type="PANTHER" id="PTHR19959">
    <property type="entry name" value="KINESIN LIGHT CHAIN"/>
    <property type="match status" value="1"/>
</dbReference>
<dbReference type="Proteomes" id="UP001432071">
    <property type="component" value="Chromosome"/>
</dbReference>
<dbReference type="Pfam" id="PF12770">
    <property type="entry name" value="CHAT"/>
    <property type="match status" value="1"/>
</dbReference>
<evidence type="ECO:0000259" key="2">
    <source>
        <dbReference type="Pfam" id="PF12770"/>
    </source>
</evidence>
<accession>A0ABZ1RAA8</accession>
<dbReference type="SMART" id="SM00028">
    <property type="entry name" value="TPR"/>
    <property type="match status" value="4"/>
</dbReference>
<dbReference type="InterPro" id="IPR024983">
    <property type="entry name" value="CHAT_dom"/>
</dbReference>
<evidence type="ECO:0000313" key="4">
    <source>
        <dbReference type="Proteomes" id="UP001432071"/>
    </source>
</evidence>
<dbReference type="InterPro" id="IPR019734">
    <property type="entry name" value="TPR_rpt"/>
</dbReference>